<accession>A0A5B8LIC8</accession>
<proteinExistence type="predicted"/>
<dbReference type="InterPro" id="IPR011004">
    <property type="entry name" value="Trimer_LpxA-like_sf"/>
</dbReference>
<dbReference type="RefSeq" id="WP_146571325.1">
    <property type="nucleotide sequence ID" value="NZ_CP042306.1"/>
</dbReference>
<protein>
    <submittedName>
        <fullName evidence="1">Gamma carbonic anhydrase family protein</fullName>
    </submittedName>
</protein>
<dbReference type="SUPFAM" id="SSF51161">
    <property type="entry name" value="Trimeric LpxA-like enzymes"/>
    <property type="match status" value="1"/>
</dbReference>
<dbReference type="PANTHER" id="PTHR13061">
    <property type="entry name" value="DYNACTIN SUBUNIT P25"/>
    <property type="match status" value="1"/>
</dbReference>
<dbReference type="EMBL" id="CP042306">
    <property type="protein sequence ID" value="QDZ07646.1"/>
    <property type="molecule type" value="Genomic_DNA"/>
</dbReference>
<organism evidence="1 2">
    <name type="scientific">Sphingomonas panacisoli</name>
    <dbReference type="NCBI Taxonomy" id="1813879"/>
    <lineage>
        <taxon>Bacteria</taxon>
        <taxon>Pseudomonadati</taxon>
        <taxon>Pseudomonadota</taxon>
        <taxon>Alphaproteobacteria</taxon>
        <taxon>Sphingomonadales</taxon>
        <taxon>Sphingomonadaceae</taxon>
        <taxon>Sphingomonas</taxon>
    </lineage>
</organism>
<sequence length="174" mass="18267">MPIYELDGKVPVIGKGVWVAPDAHVIGEVVLGDDVGVWFGTVIRGDTSLITVGDRTNVQDGSMLHSDYGVPLTIGVECTIGHHAILHGCTIGDRVLVGMGATLLNQAVIGDECVIGASALVTEGKSFDPGSLIVGSPARSIKVLDADKRAFLKASAAHYVENAHRFARGLKRID</sequence>
<dbReference type="AlphaFoldDB" id="A0A5B8LIC8"/>
<evidence type="ECO:0000313" key="1">
    <source>
        <dbReference type="EMBL" id="QDZ07646.1"/>
    </source>
</evidence>
<dbReference type="InterPro" id="IPR050484">
    <property type="entry name" value="Transf_Hexapept/Carb_Anhydrase"/>
</dbReference>
<dbReference type="PANTHER" id="PTHR13061:SF29">
    <property type="entry name" value="GAMMA CARBONIC ANHYDRASE-LIKE 1, MITOCHONDRIAL-RELATED"/>
    <property type="match status" value="1"/>
</dbReference>
<keyword evidence="2" id="KW-1185">Reference proteome</keyword>
<dbReference type="Gene3D" id="2.160.10.10">
    <property type="entry name" value="Hexapeptide repeat proteins"/>
    <property type="match status" value="1"/>
</dbReference>
<dbReference type="Pfam" id="PF00132">
    <property type="entry name" value="Hexapep"/>
    <property type="match status" value="2"/>
</dbReference>
<dbReference type="Proteomes" id="UP000315673">
    <property type="component" value="Chromosome"/>
</dbReference>
<reference evidence="1 2" key="1">
    <citation type="submission" date="2019-07" db="EMBL/GenBank/DDBJ databases">
        <title>Full genome sequence of Sphingomonas sp. 4R-6-7(HKS19).</title>
        <authorList>
            <person name="Im W.-T."/>
        </authorList>
    </citation>
    <scope>NUCLEOTIDE SEQUENCE [LARGE SCALE GENOMIC DNA]</scope>
    <source>
        <strain evidence="1 2">HKS19</strain>
    </source>
</reference>
<dbReference type="CDD" id="cd04645">
    <property type="entry name" value="LbH_gamma_CA_like"/>
    <property type="match status" value="1"/>
</dbReference>
<dbReference type="OrthoDB" id="9803036at2"/>
<evidence type="ECO:0000313" key="2">
    <source>
        <dbReference type="Proteomes" id="UP000315673"/>
    </source>
</evidence>
<dbReference type="InterPro" id="IPR047324">
    <property type="entry name" value="LbH_gamma_CA-like"/>
</dbReference>
<dbReference type="KEGG" id="spai:FPZ24_09200"/>
<name>A0A5B8LIC8_9SPHN</name>
<gene>
    <name evidence="1" type="ORF">FPZ24_09200</name>
</gene>
<dbReference type="InterPro" id="IPR001451">
    <property type="entry name" value="Hexapep"/>
</dbReference>